<sequence length="72" mass="8230">MTWMINCREATHLVLQGEDQALGWGSRLRLRMHLAICVTCPRFVRQVALMRRAMGGWRAYRNDGDADADPPS</sequence>
<evidence type="ECO:0000259" key="1">
    <source>
        <dbReference type="Pfam" id="PF13490"/>
    </source>
</evidence>
<dbReference type="InterPro" id="IPR027383">
    <property type="entry name" value="Znf_put"/>
</dbReference>
<evidence type="ECO:0000313" key="3">
    <source>
        <dbReference type="Proteomes" id="UP001371218"/>
    </source>
</evidence>
<reference evidence="2 3" key="1">
    <citation type="submission" date="2024-04" db="EMBL/GenBank/DDBJ databases">
        <title>Novel species of the genus Ideonella isolated from streams.</title>
        <authorList>
            <person name="Lu H."/>
        </authorList>
    </citation>
    <scope>NUCLEOTIDE SEQUENCE [LARGE SCALE GENOMIC DNA]</scope>
    <source>
        <strain evidence="2 3">DXS29W</strain>
    </source>
</reference>
<accession>A0ABU9BHU8</accession>
<name>A0ABU9BHU8_9BURK</name>
<feature type="domain" description="Putative zinc-finger" evidence="1">
    <location>
        <begin position="7"/>
        <end position="40"/>
    </location>
</feature>
<evidence type="ECO:0000313" key="2">
    <source>
        <dbReference type="EMBL" id="MEK8029376.1"/>
    </source>
</evidence>
<comment type="caution">
    <text evidence="2">The sequence shown here is derived from an EMBL/GenBank/DDBJ whole genome shotgun (WGS) entry which is preliminary data.</text>
</comment>
<dbReference type="Proteomes" id="UP001371218">
    <property type="component" value="Unassembled WGS sequence"/>
</dbReference>
<dbReference type="Pfam" id="PF13490">
    <property type="entry name" value="zf-HC2"/>
    <property type="match status" value="1"/>
</dbReference>
<dbReference type="RefSeq" id="WP_341423714.1">
    <property type="nucleotide sequence ID" value="NZ_JBBUTG010000001.1"/>
</dbReference>
<organism evidence="2 3">
    <name type="scientific">Ideonella lacteola</name>
    <dbReference type="NCBI Taxonomy" id="2984193"/>
    <lineage>
        <taxon>Bacteria</taxon>
        <taxon>Pseudomonadati</taxon>
        <taxon>Pseudomonadota</taxon>
        <taxon>Betaproteobacteria</taxon>
        <taxon>Burkholderiales</taxon>
        <taxon>Sphaerotilaceae</taxon>
        <taxon>Ideonella</taxon>
    </lineage>
</organism>
<proteinExistence type="predicted"/>
<keyword evidence="3" id="KW-1185">Reference proteome</keyword>
<gene>
    <name evidence="2" type="ORF">AACH06_00970</name>
</gene>
<protein>
    <submittedName>
        <fullName evidence="2">Zf-HC2 domain-containing protein</fullName>
    </submittedName>
</protein>
<dbReference type="EMBL" id="JBBUTG010000001">
    <property type="protein sequence ID" value="MEK8029376.1"/>
    <property type="molecule type" value="Genomic_DNA"/>
</dbReference>